<dbReference type="InterPro" id="IPR027396">
    <property type="entry name" value="DsrEFH-like"/>
</dbReference>
<dbReference type="InterPro" id="IPR007215">
    <property type="entry name" value="Sulphur_relay_TusB/DsrH"/>
</dbReference>
<protein>
    <submittedName>
        <fullName evidence="1">Uncharacterized conserved protein involved in oxidation of intracellular sulfur</fullName>
    </submittedName>
</protein>
<evidence type="ECO:0000313" key="1">
    <source>
        <dbReference type="EMBL" id="ABR74129.1"/>
    </source>
</evidence>
<accession>A6VMD2</accession>
<dbReference type="HOGENOM" id="CLU_166087_2_0_6"/>
<dbReference type="EMBL" id="CP000746">
    <property type="protein sequence ID" value="ABR74129.1"/>
    <property type="molecule type" value="Genomic_DNA"/>
</dbReference>
<keyword evidence="2" id="KW-1185">Reference proteome</keyword>
<reference evidence="2" key="1">
    <citation type="journal article" date="2010" name="BMC Genomics">
        <title>A genomic perspective on the potential of Actinobacillus succinogenes for industrial succinate production.</title>
        <authorList>
            <person name="McKinlay J.B."/>
            <person name="Laivenieks M."/>
            <person name="Schindler B.D."/>
            <person name="McKinlay A.A."/>
            <person name="Siddaramappa S."/>
            <person name="Challacombe J.F."/>
            <person name="Lowry S.R."/>
            <person name="Clum A."/>
            <person name="Lapidus A.L."/>
            <person name="Burkhart K.B."/>
            <person name="Harkins V."/>
            <person name="Vieille C."/>
        </authorList>
    </citation>
    <scope>NUCLEOTIDE SEQUENCE [LARGE SCALE GENOMIC DNA]</scope>
    <source>
        <strain evidence="2">ATCC 55618 / DSM 22257 / CCUG 43843 / 130Z</strain>
    </source>
</reference>
<gene>
    <name evidence="1" type="ordered locus">Asuc_0757</name>
</gene>
<dbReference type="Pfam" id="PF04077">
    <property type="entry name" value="DsrH"/>
    <property type="match status" value="1"/>
</dbReference>
<dbReference type="PANTHER" id="PTHR37526">
    <property type="entry name" value="PROTEIN TUSB"/>
    <property type="match status" value="1"/>
</dbReference>
<dbReference type="Gene3D" id="3.40.1260.10">
    <property type="entry name" value="DsrEFH-like"/>
    <property type="match status" value="1"/>
</dbReference>
<dbReference type="OrthoDB" id="7064722at2"/>
<dbReference type="eggNOG" id="COG2168">
    <property type="taxonomic scope" value="Bacteria"/>
</dbReference>
<proteinExistence type="predicted"/>
<dbReference type="GO" id="GO:1990228">
    <property type="term" value="C:sulfurtransferase complex"/>
    <property type="evidence" value="ECO:0007669"/>
    <property type="project" value="TreeGrafter"/>
</dbReference>
<dbReference type="RefSeq" id="WP_012072508.1">
    <property type="nucleotide sequence ID" value="NC_009655.1"/>
</dbReference>
<dbReference type="AlphaFoldDB" id="A6VMD2"/>
<dbReference type="SUPFAM" id="SSF75169">
    <property type="entry name" value="DsrEFH-like"/>
    <property type="match status" value="1"/>
</dbReference>
<dbReference type="KEGG" id="asu:Asuc_0757"/>
<dbReference type="STRING" id="339671.Asuc_0757"/>
<dbReference type="GO" id="GO:0002143">
    <property type="term" value="P:tRNA wobble position uridine thiolation"/>
    <property type="evidence" value="ECO:0007669"/>
    <property type="project" value="InterPro"/>
</dbReference>
<sequence>MLYTFSESGYDNVELERYFQFLAERDAVVLWQNGVVLLLKYPHLFADCRACCCAMENDIRARGLKDRIPASVKLISMSEFVALTEEFSPQIAL</sequence>
<dbReference type="PANTHER" id="PTHR37526:SF1">
    <property type="entry name" value="PROTEIN TUSB"/>
    <property type="match status" value="1"/>
</dbReference>
<organism evidence="1 2">
    <name type="scientific">Actinobacillus succinogenes (strain ATCC 55618 / DSM 22257 / CCUG 43843 / 130Z)</name>
    <dbReference type="NCBI Taxonomy" id="339671"/>
    <lineage>
        <taxon>Bacteria</taxon>
        <taxon>Pseudomonadati</taxon>
        <taxon>Pseudomonadota</taxon>
        <taxon>Gammaproteobacteria</taxon>
        <taxon>Pasteurellales</taxon>
        <taxon>Pasteurellaceae</taxon>
        <taxon>Actinobacillus</taxon>
    </lineage>
</organism>
<name>A6VMD2_ACTSZ</name>
<evidence type="ECO:0000313" key="2">
    <source>
        <dbReference type="Proteomes" id="UP000001114"/>
    </source>
</evidence>
<dbReference type="NCBIfam" id="TIGR03011">
    <property type="entry name" value="sulf_tusB_dsrH"/>
    <property type="match status" value="1"/>
</dbReference>
<dbReference type="Proteomes" id="UP000001114">
    <property type="component" value="Chromosome"/>
</dbReference>